<sequence length="404" mass="45728">MILTVLLVTKFTAKFKEHEVGHYIVNWRVKLLEGFSIPNGLRFSVTVSYDAEPTDMSGSFDVIMSHEELEELGKGHPQGLELDLELEELVVIQPYERKTATQPNEREAAIQPHERITAIKLSLSHIESERRLEHLGLQVEFVELRPFNADKEGKRYEFPNKHIVKRVAKSKFISETTEAPRFWTVEPSGKGAGIPITRLAWSKDSSFLAALSVEETFAHITVWDMKSIQNMPEQTGDESVLHPSYALHPSNATADITPDEIFNNLSIGLAISPKGDYVAIYQEPKIGQWSEGSRLPECSFPIRLFNNPLVPNQDSIAVKVEENAPPQLVQQIIHHRIFNSFIGYGAFLTEKYKIGWKRNNAIYDNPCANIFEEEISSSGIKRPVSIRTDTLFIACNGMHIDVFK</sequence>
<keyword evidence="2" id="KW-1185">Reference proteome</keyword>
<gene>
    <name evidence="1" type="ORF">BGZ65_001360</name>
</gene>
<dbReference type="EMBL" id="JAAAHW010009678">
    <property type="protein sequence ID" value="KAF9937590.1"/>
    <property type="molecule type" value="Genomic_DNA"/>
</dbReference>
<organism evidence="1 2">
    <name type="scientific">Modicella reniformis</name>
    <dbReference type="NCBI Taxonomy" id="1440133"/>
    <lineage>
        <taxon>Eukaryota</taxon>
        <taxon>Fungi</taxon>
        <taxon>Fungi incertae sedis</taxon>
        <taxon>Mucoromycota</taxon>
        <taxon>Mortierellomycotina</taxon>
        <taxon>Mortierellomycetes</taxon>
        <taxon>Mortierellales</taxon>
        <taxon>Mortierellaceae</taxon>
        <taxon>Modicella</taxon>
    </lineage>
</organism>
<proteinExistence type="predicted"/>
<dbReference type="Proteomes" id="UP000749646">
    <property type="component" value="Unassembled WGS sequence"/>
</dbReference>
<dbReference type="OrthoDB" id="2445620at2759"/>
<reference evidence="1" key="1">
    <citation type="journal article" date="2020" name="Fungal Divers.">
        <title>Resolving the Mortierellaceae phylogeny through synthesis of multi-gene phylogenetics and phylogenomics.</title>
        <authorList>
            <person name="Vandepol N."/>
            <person name="Liber J."/>
            <person name="Desiro A."/>
            <person name="Na H."/>
            <person name="Kennedy M."/>
            <person name="Barry K."/>
            <person name="Grigoriev I.V."/>
            <person name="Miller A.N."/>
            <person name="O'Donnell K."/>
            <person name="Stajich J.E."/>
            <person name="Bonito G."/>
        </authorList>
    </citation>
    <scope>NUCLEOTIDE SEQUENCE</scope>
    <source>
        <strain evidence="1">MES-2147</strain>
    </source>
</reference>
<evidence type="ECO:0000313" key="2">
    <source>
        <dbReference type="Proteomes" id="UP000749646"/>
    </source>
</evidence>
<dbReference type="SUPFAM" id="SSF82171">
    <property type="entry name" value="DPP6 N-terminal domain-like"/>
    <property type="match status" value="1"/>
</dbReference>
<evidence type="ECO:0000313" key="1">
    <source>
        <dbReference type="EMBL" id="KAF9937590.1"/>
    </source>
</evidence>
<accession>A0A9P6IM01</accession>
<comment type="caution">
    <text evidence="1">The sequence shown here is derived from an EMBL/GenBank/DDBJ whole genome shotgun (WGS) entry which is preliminary data.</text>
</comment>
<protein>
    <submittedName>
        <fullName evidence="1">Uncharacterized protein</fullName>
    </submittedName>
</protein>
<feature type="non-terminal residue" evidence="1">
    <location>
        <position position="404"/>
    </location>
</feature>
<dbReference type="AlphaFoldDB" id="A0A9P6IM01"/>
<name>A0A9P6IM01_9FUNG</name>